<evidence type="ECO:0000313" key="2">
    <source>
        <dbReference type="Proteomes" id="UP000245138"/>
    </source>
</evidence>
<gene>
    <name evidence="1" type="ORF">B4923_10450</name>
</gene>
<proteinExistence type="predicted"/>
<organism evidence="1 2">
    <name type="scientific">Brenneria roseae subsp. americana</name>
    <dbReference type="NCBI Taxonomy" id="1508507"/>
    <lineage>
        <taxon>Bacteria</taxon>
        <taxon>Pseudomonadati</taxon>
        <taxon>Pseudomonadota</taxon>
        <taxon>Gammaproteobacteria</taxon>
        <taxon>Enterobacterales</taxon>
        <taxon>Pectobacteriaceae</taxon>
        <taxon>Brenneria</taxon>
    </lineage>
</organism>
<name>A0A2U1TSC2_9GAMM</name>
<protein>
    <submittedName>
        <fullName evidence="1">Uncharacterized protein</fullName>
    </submittedName>
</protein>
<keyword evidence="2" id="KW-1185">Reference proteome</keyword>
<comment type="caution">
    <text evidence="1">The sequence shown here is derived from an EMBL/GenBank/DDBJ whole genome shotgun (WGS) entry which is preliminary data.</text>
</comment>
<dbReference type="EMBL" id="QDKJ01000007">
    <property type="protein sequence ID" value="PWC12262.1"/>
    <property type="molecule type" value="Genomic_DNA"/>
</dbReference>
<evidence type="ECO:0000313" key="1">
    <source>
        <dbReference type="EMBL" id="PWC12262.1"/>
    </source>
</evidence>
<reference evidence="1 2" key="1">
    <citation type="submission" date="2018-04" db="EMBL/GenBank/DDBJ databases">
        <title>Brenneria corticis sp.nov.</title>
        <authorList>
            <person name="Li Y."/>
        </authorList>
    </citation>
    <scope>NUCLEOTIDE SEQUENCE [LARGE SCALE GENOMIC DNA]</scope>
    <source>
        <strain evidence="1 2">LMG 27715</strain>
    </source>
</reference>
<dbReference type="AlphaFoldDB" id="A0A2U1TSC2"/>
<dbReference type="Proteomes" id="UP000245138">
    <property type="component" value="Unassembled WGS sequence"/>
</dbReference>
<accession>A0A2U1TSC2</accession>
<sequence>MKILITDMPKIELERLHDILKMAMFVIASKRFFWLQKAGVRYDCRPCTFMKPLSTAISVITLMTANSNPKTTDLTVYSELNRQKVYLRTCLNICFTILTKLWLMSLNAGLSASGRLRRFSRINGRDR</sequence>